<dbReference type="SUPFAM" id="SSF52540">
    <property type="entry name" value="P-loop containing nucleoside triphosphate hydrolases"/>
    <property type="match status" value="1"/>
</dbReference>
<dbReference type="Gene3D" id="3.40.50.720">
    <property type="entry name" value="NAD(P)-binding Rossmann-like Domain"/>
    <property type="match status" value="1"/>
</dbReference>
<dbReference type="Pfam" id="PF25000">
    <property type="entry name" value="DUF7779"/>
    <property type="match status" value="1"/>
</dbReference>
<dbReference type="SUPFAM" id="SSF48179">
    <property type="entry name" value="6-phosphogluconate dehydrogenase C-terminal domain-like"/>
    <property type="match status" value="1"/>
</dbReference>
<feature type="domain" description="Pyrroline-5-carboxylate reductase catalytic N-terminal" evidence="3">
    <location>
        <begin position="7"/>
        <end position="118"/>
    </location>
</feature>
<dbReference type="InterPro" id="IPR029036">
    <property type="entry name" value="P5CR_dimer"/>
</dbReference>
<evidence type="ECO:0000256" key="1">
    <source>
        <dbReference type="ARBA" id="ARBA00005525"/>
    </source>
</evidence>
<dbReference type="HAMAP" id="MF_01925">
    <property type="entry name" value="P5C_reductase"/>
    <property type="match status" value="1"/>
</dbReference>
<dbReference type="InterPro" id="IPR053137">
    <property type="entry name" value="NLR-like"/>
</dbReference>
<dbReference type="GO" id="GO:0004735">
    <property type="term" value="F:pyrroline-5-carboxylate reductase activity"/>
    <property type="evidence" value="ECO:0007669"/>
    <property type="project" value="InterPro"/>
</dbReference>
<evidence type="ECO:0000313" key="7">
    <source>
        <dbReference type="Proteomes" id="UP001150879"/>
    </source>
</evidence>
<proteinExistence type="inferred from homology"/>
<protein>
    <recommendedName>
        <fullName evidence="8">Pyrroline-5-carboxylate reductase</fullName>
    </recommendedName>
</protein>
<feature type="compositionally biased region" description="Acidic residues" evidence="2">
    <location>
        <begin position="694"/>
        <end position="707"/>
    </location>
</feature>
<evidence type="ECO:0000259" key="4">
    <source>
        <dbReference type="Pfam" id="PF14748"/>
    </source>
</evidence>
<dbReference type="PANTHER" id="PTHR46082">
    <property type="entry name" value="ATP/GTP-BINDING PROTEIN-RELATED"/>
    <property type="match status" value="1"/>
</dbReference>
<organism evidence="6 7">
    <name type="scientific">Penicillium cf. griseofulvum</name>
    <dbReference type="NCBI Taxonomy" id="2972120"/>
    <lineage>
        <taxon>Eukaryota</taxon>
        <taxon>Fungi</taxon>
        <taxon>Dikarya</taxon>
        <taxon>Ascomycota</taxon>
        <taxon>Pezizomycotina</taxon>
        <taxon>Eurotiomycetes</taxon>
        <taxon>Eurotiomycetidae</taxon>
        <taxon>Eurotiales</taxon>
        <taxon>Aspergillaceae</taxon>
        <taxon>Penicillium</taxon>
    </lineage>
</organism>
<dbReference type="Gene3D" id="1.25.40.10">
    <property type="entry name" value="Tetratricopeptide repeat domain"/>
    <property type="match status" value="1"/>
</dbReference>
<dbReference type="SUPFAM" id="SSF51735">
    <property type="entry name" value="NAD(P)-binding Rossmann-fold domains"/>
    <property type="match status" value="1"/>
</dbReference>
<accession>A0A9W9T2F3</accession>
<dbReference type="Pfam" id="PF13424">
    <property type="entry name" value="TPR_12"/>
    <property type="match status" value="1"/>
</dbReference>
<feature type="domain" description="Pyrroline-5-carboxylate reductase dimerisation" evidence="4">
    <location>
        <begin position="190"/>
        <end position="288"/>
    </location>
</feature>
<name>A0A9W9T2F3_9EURO</name>
<comment type="caution">
    <text evidence="6">The sequence shown here is derived from an EMBL/GenBank/DDBJ whole genome shotgun (WGS) entry which is preliminary data.</text>
</comment>
<evidence type="ECO:0000259" key="5">
    <source>
        <dbReference type="Pfam" id="PF25000"/>
    </source>
</evidence>
<dbReference type="InterPro" id="IPR008927">
    <property type="entry name" value="6-PGluconate_DH-like_C_sf"/>
</dbReference>
<dbReference type="PANTHER" id="PTHR46082:SF6">
    <property type="entry name" value="AAA+ ATPASE DOMAIN-CONTAINING PROTEIN-RELATED"/>
    <property type="match status" value="1"/>
</dbReference>
<dbReference type="Gene3D" id="1.10.3730.10">
    <property type="entry name" value="ProC C-terminal domain-like"/>
    <property type="match status" value="1"/>
</dbReference>
<dbReference type="InterPro" id="IPR000304">
    <property type="entry name" value="Pyrroline-COOH_reductase"/>
</dbReference>
<feature type="domain" description="DUF7779" evidence="5">
    <location>
        <begin position="650"/>
        <end position="742"/>
    </location>
</feature>
<keyword evidence="7" id="KW-1185">Reference proteome</keyword>
<dbReference type="InterPro" id="IPR056681">
    <property type="entry name" value="DUF7779"/>
</dbReference>
<dbReference type="AlphaFoldDB" id="A0A9W9T2F3"/>
<dbReference type="SUPFAM" id="SSF48452">
    <property type="entry name" value="TPR-like"/>
    <property type="match status" value="1"/>
</dbReference>
<comment type="similarity">
    <text evidence="1">Belongs to the pyrroline-5-carboxylate reductase family.</text>
</comment>
<reference evidence="6" key="1">
    <citation type="submission" date="2022-11" db="EMBL/GenBank/DDBJ databases">
        <authorList>
            <person name="Petersen C."/>
        </authorList>
    </citation>
    <scope>NUCLEOTIDE SEQUENCE</scope>
    <source>
        <strain evidence="6">IBT 16849</strain>
    </source>
</reference>
<dbReference type="EMBL" id="JAPQKP010000002">
    <property type="protein sequence ID" value="KAJ5206796.1"/>
    <property type="molecule type" value="Genomic_DNA"/>
</dbReference>
<dbReference type="Pfam" id="PF13374">
    <property type="entry name" value="TPR_10"/>
    <property type="match status" value="1"/>
</dbReference>
<dbReference type="Pfam" id="PF03807">
    <property type="entry name" value="F420_oxidored"/>
    <property type="match status" value="1"/>
</dbReference>
<sequence length="1000" mass="111557">MASGQTLGFIGCGNMGGAVLKGLLNSAFSNKDTEATAKPINRFIACTKTASSAARLQKSIAPEHQELIKIVSDQNVQTMQESDIIILGCKPFMAEAVLSEEGVRDALAGKLVISMLAGPTCPTLTLLINPDPSAADPPHLMKAIPNMGAQFGESMTIIETPAPTIPQSMVAATEWIFKHVGAVKYLGSENIGLATVLVGATMATLTLPIEGLLDGCVAEGFKRGDAMELILQGIRGLSAVLESGQHPAVVRESISSPRGCTIQTLLSLEKAGTRSDFAEAIIRGNTHLKEKMKRFEETPEAPSKLIYSDKSSHIGFGDREHACTIMTSTSQSGVNHGAQVGINYGTFTADFHLPPERPETPPSPLLTVSFAHDPDFVSRDTLLDQIRDKSLVLGSRIALVGLGGVGKSQLAIEYSYLVRSQAPATWVLWVHASNATRFEQSFRDIANQVKIPGRQNPQINIFDLVKNWLQEEKRGRWVLILDNVDDYEFLRKSPVTSQGGPENHLMNVSTKPLLEYLPRHSNGFIIITSRTREVALKLVDYKDLIEVKPMERSEALKLLERKLEQPSKSDDSRHLVEELEFMPLAIVQAASYIRNRAPRYSVSQYLRDFQKSDREAIKLLKTEAGHTYRDWGAKNSILVTLQISFDHIRQRKPSAAGLLSLMSFFDRQGIPEELLRLQRENNHISRSELVDHSSDDEEVSESDTSDDFEDDITTLRDFSLISVSKNGVFFTMHRLVQLTIRMWLKSYGQTEQWREIFISKLYYKFPTGEYKNWEICRELFPHVKAAMSQRPESQESLREWATLLYKGAWYASKSGILADARDMALKSRKERVRLLGEEHEDALDSTAILARVWSLEGRWEKAERLEEQPGPVGEAEELQVQVMEIRKMKFGEDHPSTLANISNLASTYYSQGRLGEAEELQVQVIEICKMKFGEGHPSTLKTIANLASTFYNQGRTEEAEKLQVHVMQTRKTKLGEDHPDTLDMSTKAEMESHIGLKSGS</sequence>
<reference evidence="6" key="2">
    <citation type="journal article" date="2023" name="IMA Fungus">
        <title>Comparative genomic study of the Penicillium genus elucidates a diverse pangenome and 15 lateral gene transfer events.</title>
        <authorList>
            <person name="Petersen C."/>
            <person name="Sorensen T."/>
            <person name="Nielsen M.R."/>
            <person name="Sondergaard T.E."/>
            <person name="Sorensen J.L."/>
            <person name="Fitzpatrick D.A."/>
            <person name="Frisvad J.C."/>
            <person name="Nielsen K.L."/>
        </authorList>
    </citation>
    <scope>NUCLEOTIDE SEQUENCE</scope>
    <source>
        <strain evidence="6">IBT 16849</strain>
    </source>
</reference>
<dbReference type="InterPro" id="IPR036291">
    <property type="entry name" value="NAD(P)-bd_dom_sf"/>
</dbReference>
<dbReference type="InterPro" id="IPR011990">
    <property type="entry name" value="TPR-like_helical_dom_sf"/>
</dbReference>
<dbReference type="InterPro" id="IPR028939">
    <property type="entry name" value="P5C_Rdtase_cat_N"/>
</dbReference>
<evidence type="ECO:0000313" key="6">
    <source>
        <dbReference type="EMBL" id="KAJ5206796.1"/>
    </source>
</evidence>
<evidence type="ECO:0000259" key="3">
    <source>
        <dbReference type="Pfam" id="PF03807"/>
    </source>
</evidence>
<evidence type="ECO:0000256" key="2">
    <source>
        <dbReference type="SAM" id="MobiDB-lite"/>
    </source>
</evidence>
<gene>
    <name evidence="6" type="ORF">N7472_003244</name>
</gene>
<evidence type="ECO:0008006" key="8">
    <source>
        <dbReference type="Google" id="ProtNLM"/>
    </source>
</evidence>
<dbReference type="Gene3D" id="3.40.50.300">
    <property type="entry name" value="P-loop containing nucleotide triphosphate hydrolases"/>
    <property type="match status" value="1"/>
</dbReference>
<dbReference type="Proteomes" id="UP001150879">
    <property type="component" value="Unassembled WGS sequence"/>
</dbReference>
<dbReference type="InterPro" id="IPR027417">
    <property type="entry name" value="P-loop_NTPase"/>
</dbReference>
<dbReference type="Pfam" id="PF14748">
    <property type="entry name" value="P5CR_dimer"/>
    <property type="match status" value="1"/>
</dbReference>
<feature type="region of interest" description="Disordered" evidence="2">
    <location>
        <begin position="686"/>
        <end position="707"/>
    </location>
</feature>